<gene>
    <name evidence="1" type="ORF">BECKTC1821E_GA0114239_102144</name>
</gene>
<dbReference type="AlphaFoldDB" id="A0A450YMQ3"/>
<protein>
    <submittedName>
        <fullName evidence="1">Uncharacterized protein</fullName>
    </submittedName>
</protein>
<sequence>MIYSEILEEKYRFQAKRVAESDSIRDYLERAHRGAQEVAKKYGFEIKYANLPGTKLAMSREEIEKAIEEAGR</sequence>
<accession>A0A450YMQ3</accession>
<organism evidence="1">
    <name type="scientific">Candidatus Kentrum sp. TC</name>
    <dbReference type="NCBI Taxonomy" id="2126339"/>
    <lineage>
        <taxon>Bacteria</taxon>
        <taxon>Pseudomonadati</taxon>
        <taxon>Pseudomonadota</taxon>
        <taxon>Gammaproteobacteria</taxon>
        <taxon>Candidatus Kentrum</taxon>
    </lineage>
</organism>
<name>A0A450YMQ3_9GAMM</name>
<dbReference type="EMBL" id="CAADFT010000021">
    <property type="protein sequence ID" value="VFK42834.1"/>
    <property type="molecule type" value="Genomic_DNA"/>
</dbReference>
<reference evidence="1" key="1">
    <citation type="submission" date="2019-02" db="EMBL/GenBank/DDBJ databases">
        <authorList>
            <person name="Gruber-Vodicka R. H."/>
            <person name="Seah K. B. B."/>
        </authorList>
    </citation>
    <scope>NUCLEOTIDE SEQUENCE</scope>
    <source>
        <strain evidence="1">BECK_BZ125</strain>
    </source>
</reference>
<evidence type="ECO:0000313" key="1">
    <source>
        <dbReference type="EMBL" id="VFK42834.1"/>
    </source>
</evidence>
<proteinExistence type="predicted"/>